<reference evidence="3" key="1">
    <citation type="submission" date="2021-01" db="EMBL/GenBank/DDBJ databases">
        <authorList>
            <person name="Corre E."/>
            <person name="Pelletier E."/>
            <person name="Niang G."/>
            <person name="Scheremetjew M."/>
            <person name="Finn R."/>
            <person name="Kale V."/>
            <person name="Holt S."/>
            <person name="Cochrane G."/>
            <person name="Meng A."/>
            <person name="Brown T."/>
            <person name="Cohen L."/>
        </authorList>
    </citation>
    <scope>NUCLEOTIDE SEQUENCE</scope>
    <source>
        <strain evidence="3">UTEX LB 985</strain>
    </source>
</reference>
<protein>
    <recommendedName>
        <fullName evidence="4">DUF2834 domain-containing protein</fullName>
    </recommendedName>
</protein>
<gene>
    <name evidence="3" type="ORF">CBRE1094_LOCUS2112</name>
</gene>
<keyword evidence="2" id="KW-0732">Signal</keyword>
<dbReference type="AlphaFoldDB" id="A0A7S2BJE2"/>
<accession>A0A7S2BJE2</accession>
<organism evidence="3">
    <name type="scientific">Haptolina brevifila</name>
    <dbReference type="NCBI Taxonomy" id="156173"/>
    <lineage>
        <taxon>Eukaryota</taxon>
        <taxon>Haptista</taxon>
        <taxon>Haptophyta</taxon>
        <taxon>Prymnesiophyceae</taxon>
        <taxon>Prymnesiales</taxon>
        <taxon>Prymnesiaceae</taxon>
        <taxon>Haptolina</taxon>
    </lineage>
</organism>
<name>A0A7S2BJE2_9EUKA</name>
<proteinExistence type="predicted"/>
<evidence type="ECO:0008006" key="4">
    <source>
        <dbReference type="Google" id="ProtNLM"/>
    </source>
</evidence>
<keyword evidence="1" id="KW-0472">Membrane</keyword>
<feature type="transmembrane region" description="Helical" evidence="1">
    <location>
        <begin position="124"/>
        <end position="146"/>
    </location>
</feature>
<feature type="signal peptide" evidence="2">
    <location>
        <begin position="1"/>
        <end position="16"/>
    </location>
</feature>
<evidence type="ECO:0000256" key="2">
    <source>
        <dbReference type="SAM" id="SignalP"/>
    </source>
</evidence>
<feature type="transmembrane region" description="Helical" evidence="1">
    <location>
        <begin position="88"/>
        <end position="112"/>
    </location>
</feature>
<evidence type="ECO:0000313" key="3">
    <source>
        <dbReference type="EMBL" id="CAD9398757.1"/>
    </source>
</evidence>
<feature type="transmembrane region" description="Helical" evidence="1">
    <location>
        <begin position="152"/>
        <end position="174"/>
    </location>
</feature>
<evidence type="ECO:0000256" key="1">
    <source>
        <dbReference type="SAM" id="Phobius"/>
    </source>
</evidence>
<keyword evidence="1" id="KW-1133">Transmembrane helix</keyword>
<keyword evidence="1" id="KW-0812">Transmembrane</keyword>
<feature type="chain" id="PRO_5030967275" description="DUF2834 domain-containing protein" evidence="2">
    <location>
        <begin position="17"/>
        <end position="188"/>
    </location>
</feature>
<dbReference type="EMBL" id="HBGU01003931">
    <property type="protein sequence ID" value="CAD9398757.1"/>
    <property type="molecule type" value="Transcribed_RNA"/>
</dbReference>
<sequence>MRHFAVVVLLVASTSAFIVPVGAAATPQRRFQTPFRRSRLTVGASESESDDLEVTKWARDEAANSVVGAMYLKAAADVKPPLRARAGFVFYSLYALGFTALLLKTLTAFPLIPPSPGSSAWCRGWLWTTIVDYYGAALALCGIIISTEPERWRGIAWSAACLFLGTPFCCLYVAQRLYRQGSLRLVAR</sequence>